<gene>
    <name evidence="13" type="primary">gldA</name>
    <name evidence="13" type="ORF">LMG31506_04445</name>
</gene>
<dbReference type="Proteomes" id="UP000672934">
    <property type="component" value="Unassembled WGS sequence"/>
</dbReference>
<keyword evidence="4 11" id="KW-0520">NAD</keyword>
<feature type="binding site" evidence="11">
    <location>
        <begin position="95"/>
        <end position="99"/>
    </location>
    <ligand>
        <name>NAD(+)</name>
        <dbReference type="ChEBI" id="CHEBI:57540"/>
    </ligand>
</feature>
<dbReference type="GO" id="GO:0046872">
    <property type="term" value="F:metal ion binding"/>
    <property type="evidence" value="ECO:0007669"/>
    <property type="project" value="UniProtKB-KW"/>
</dbReference>
<dbReference type="GO" id="GO:0008888">
    <property type="term" value="F:glycerol dehydrogenase (NAD+) activity"/>
    <property type="evidence" value="ECO:0007669"/>
    <property type="project" value="UniProtKB-EC"/>
</dbReference>
<dbReference type="CDD" id="cd08170">
    <property type="entry name" value="GlyDH"/>
    <property type="match status" value="1"/>
</dbReference>
<keyword evidence="3 13" id="KW-0560">Oxidoreductase</keyword>
<evidence type="ECO:0000313" key="14">
    <source>
        <dbReference type="Proteomes" id="UP000672934"/>
    </source>
</evidence>
<evidence type="ECO:0000256" key="8">
    <source>
        <dbReference type="ARBA" id="ARBA00049006"/>
    </source>
</evidence>
<evidence type="ECO:0000256" key="2">
    <source>
        <dbReference type="ARBA" id="ARBA00022723"/>
    </source>
</evidence>
<evidence type="ECO:0000256" key="9">
    <source>
        <dbReference type="PIRSR" id="PIRSR000112-1"/>
    </source>
</evidence>
<evidence type="ECO:0000256" key="7">
    <source>
        <dbReference type="ARBA" id="ARBA00040132"/>
    </source>
</evidence>
<dbReference type="SUPFAM" id="SSF56796">
    <property type="entry name" value="Dehydroquinate synthase-like"/>
    <property type="match status" value="1"/>
</dbReference>
<comment type="caution">
    <text evidence="13">The sequence shown here is derived from an EMBL/GenBank/DDBJ whole genome shotgun (WGS) entry which is preliminary data.</text>
</comment>
<dbReference type="InterPro" id="IPR001670">
    <property type="entry name" value="ADH_Fe/GldA"/>
</dbReference>
<name>A0A916N5J0_9BURK</name>
<keyword evidence="14" id="KW-1185">Reference proteome</keyword>
<dbReference type="InterPro" id="IPR016205">
    <property type="entry name" value="Glycerol_DH"/>
</dbReference>
<keyword evidence="9" id="KW-0862">Zinc</keyword>
<evidence type="ECO:0000256" key="11">
    <source>
        <dbReference type="PIRSR" id="PIRSR000112-3"/>
    </source>
</evidence>
<evidence type="ECO:0000259" key="12">
    <source>
        <dbReference type="Pfam" id="PF00465"/>
    </source>
</evidence>
<evidence type="ECO:0000256" key="10">
    <source>
        <dbReference type="PIRSR" id="PIRSR000112-2"/>
    </source>
</evidence>
<dbReference type="NCBIfam" id="NF006941">
    <property type="entry name" value="PRK09423.1"/>
    <property type="match status" value="1"/>
</dbReference>
<organism evidence="13 14">
    <name type="scientific">Cupriavidus yeoncheonensis</name>
    <dbReference type="NCBI Taxonomy" id="1462994"/>
    <lineage>
        <taxon>Bacteria</taxon>
        <taxon>Pseudomonadati</taxon>
        <taxon>Pseudomonadota</taxon>
        <taxon>Betaproteobacteria</taxon>
        <taxon>Burkholderiales</taxon>
        <taxon>Burkholderiaceae</taxon>
        <taxon>Cupriavidus</taxon>
    </lineage>
</organism>
<dbReference type="RefSeq" id="WP_211949340.1">
    <property type="nucleotide sequence ID" value="NZ_CAJPUY010000017.1"/>
</dbReference>
<dbReference type="AlphaFoldDB" id="A0A916N5J0"/>
<feature type="binding site" evidence="10">
    <location>
        <position position="122"/>
    </location>
    <ligand>
        <name>glycerol</name>
        <dbReference type="ChEBI" id="CHEBI:17754"/>
    </ligand>
</feature>
<evidence type="ECO:0000256" key="4">
    <source>
        <dbReference type="ARBA" id="ARBA00023027"/>
    </source>
</evidence>
<comment type="similarity">
    <text evidence="1">Belongs to the iron-containing alcohol dehydrogenase family.</text>
</comment>
<feature type="binding site" evidence="11">
    <location>
        <position position="126"/>
    </location>
    <ligand>
        <name>NAD(+)</name>
        <dbReference type="ChEBI" id="CHEBI:57540"/>
    </ligand>
</feature>
<evidence type="ECO:0000313" key="13">
    <source>
        <dbReference type="EMBL" id="CAG2151560.1"/>
    </source>
</evidence>
<feature type="domain" description="Alcohol dehydrogenase iron-type/glycerol dehydrogenase GldA" evidence="12">
    <location>
        <begin position="8"/>
        <end position="155"/>
    </location>
</feature>
<protein>
    <recommendedName>
        <fullName evidence="7">Glycerol dehydrogenase</fullName>
        <ecNumber evidence="6">1.1.1.6</ecNumber>
    </recommendedName>
</protein>
<feature type="binding site" evidence="11">
    <location>
        <position position="132"/>
    </location>
    <ligand>
        <name>NAD(+)</name>
        <dbReference type="ChEBI" id="CHEBI:57540"/>
    </ligand>
</feature>
<dbReference type="Pfam" id="PF00465">
    <property type="entry name" value="Fe-ADH"/>
    <property type="match status" value="1"/>
</dbReference>
<dbReference type="PANTHER" id="PTHR43616:SF5">
    <property type="entry name" value="GLYCEROL DEHYDROGENASE 1"/>
    <property type="match status" value="1"/>
</dbReference>
<evidence type="ECO:0000256" key="6">
    <source>
        <dbReference type="ARBA" id="ARBA00039147"/>
    </source>
</evidence>
<dbReference type="PANTHER" id="PTHR43616">
    <property type="entry name" value="GLYCEROL DEHYDROGENASE"/>
    <property type="match status" value="1"/>
</dbReference>
<evidence type="ECO:0000256" key="3">
    <source>
        <dbReference type="ARBA" id="ARBA00023002"/>
    </source>
</evidence>
<evidence type="ECO:0000256" key="5">
    <source>
        <dbReference type="ARBA" id="ARBA00037918"/>
    </source>
</evidence>
<sequence length="369" mass="38226">MLRMMGFPGQYVQGPGALRELGGLLAKSGWKRPLVLCDAIVTDKIWPVVSDGLQAAGLAARHVLFPGECTRSAIDALADRSRKGSHDVVVGLGGGKALDTAKGVALALDVPIAVCPTIASNDAPTSRVIVLYDEAHRLAGAEFLKSNPAAVIVDTQVIAQAPARFFAAGIGDAISKKFEARQCKATGRNNVFGTPPLDTALLLATATYDTLVKHGPAAYRAVLEHQADEAVERVVEATVLLSGVGFEGGGLSLAHGLTRGFSAIPALASVLHGEQVAFGALVQLVAEGRPQAEIDELLDLLCTVGLPVTLAALGLPSTQATAAVAQIADLTLAGQASQILSPPLTPARLETAIWRADRMGAAALKRRKP</sequence>
<dbReference type="Gene3D" id="3.40.50.1970">
    <property type="match status" value="1"/>
</dbReference>
<proteinExistence type="inferred from homology"/>
<feature type="binding site" evidence="9">
    <location>
        <position position="172"/>
    </location>
    <ligand>
        <name>glycerol</name>
        <dbReference type="ChEBI" id="CHEBI:17754"/>
    </ligand>
</feature>
<comment type="catalytic activity">
    <reaction evidence="8">
        <text>glycerol + NAD(+) = dihydroxyacetone + NADH + H(+)</text>
        <dbReference type="Rhea" id="RHEA:13769"/>
        <dbReference type="ChEBI" id="CHEBI:15378"/>
        <dbReference type="ChEBI" id="CHEBI:16016"/>
        <dbReference type="ChEBI" id="CHEBI:17754"/>
        <dbReference type="ChEBI" id="CHEBI:57540"/>
        <dbReference type="ChEBI" id="CHEBI:57945"/>
        <dbReference type="EC" id="1.1.1.6"/>
    </reaction>
</comment>
<feature type="binding site" evidence="9">
    <location>
        <position position="255"/>
    </location>
    <ligand>
        <name>glycerol</name>
        <dbReference type="ChEBI" id="CHEBI:17754"/>
    </ligand>
</feature>
<feature type="binding site" evidence="11">
    <location>
        <begin position="117"/>
        <end position="120"/>
    </location>
    <ligand>
        <name>NAD(+)</name>
        <dbReference type="ChEBI" id="CHEBI:57540"/>
    </ligand>
</feature>
<dbReference type="EMBL" id="CAJPUY010000017">
    <property type="protein sequence ID" value="CAG2151560.1"/>
    <property type="molecule type" value="Genomic_DNA"/>
</dbReference>
<dbReference type="PIRSF" id="PIRSF000112">
    <property type="entry name" value="Glycerol_dehydrogenase"/>
    <property type="match status" value="1"/>
</dbReference>
<dbReference type="PROSITE" id="PS00913">
    <property type="entry name" value="ADH_IRON_1"/>
    <property type="match status" value="1"/>
</dbReference>
<reference evidence="13" key="1">
    <citation type="submission" date="2021-03" db="EMBL/GenBank/DDBJ databases">
        <authorList>
            <person name="Peeters C."/>
        </authorList>
    </citation>
    <scope>NUCLEOTIDE SEQUENCE</scope>
    <source>
        <strain evidence="13">LMG 31506</strain>
    </source>
</reference>
<comment type="cofactor">
    <cofactor evidence="9">
        <name>Zn(2+)</name>
        <dbReference type="ChEBI" id="CHEBI:29105"/>
    </cofactor>
    <text evidence="9">Binds 1 zinc ion per subunit.</text>
</comment>
<keyword evidence="2 9" id="KW-0479">Metal-binding</keyword>
<evidence type="ECO:0000256" key="1">
    <source>
        <dbReference type="ARBA" id="ARBA00007358"/>
    </source>
</evidence>
<dbReference type="InterPro" id="IPR018211">
    <property type="entry name" value="ADH_Fe_CS"/>
</dbReference>
<comment type="pathway">
    <text evidence="5">Polyol metabolism; glycerol fermentation; glycerone phosphate from glycerol (oxidative route): step 1/2.</text>
</comment>
<feature type="binding site" evidence="9">
    <location>
        <position position="272"/>
    </location>
    <ligand>
        <name>glycerol</name>
        <dbReference type="ChEBI" id="CHEBI:17754"/>
    </ligand>
</feature>
<dbReference type="Gene3D" id="1.20.1090.10">
    <property type="entry name" value="Dehydroquinate synthase-like - alpha domain"/>
    <property type="match status" value="1"/>
</dbReference>
<dbReference type="EC" id="1.1.1.6" evidence="6"/>
<accession>A0A916N5J0</accession>